<gene>
    <name evidence="2" type="ORF">B0T23DRAFT_425799</name>
</gene>
<comment type="caution">
    <text evidence="2">The sequence shown here is derived from an EMBL/GenBank/DDBJ whole genome shotgun (WGS) entry which is preliminary data.</text>
</comment>
<dbReference type="EMBL" id="JAULSX010000001">
    <property type="protein sequence ID" value="KAK3500467.1"/>
    <property type="molecule type" value="Genomic_DNA"/>
</dbReference>
<organism evidence="2 3">
    <name type="scientific">Neurospora hispaniola</name>
    <dbReference type="NCBI Taxonomy" id="588809"/>
    <lineage>
        <taxon>Eukaryota</taxon>
        <taxon>Fungi</taxon>
        <taxon>Dikarya</taxon>
        <taxon>Ascomycota</taxon>
        <taxon>Pezizomycotina</taxon>
        <taxon>Sordariomycetes</taxon>
        <taxon>Sordariomycetidae</taxon>
        <taxon>Sordariales</taxon>
        <taxon>Sordariaceae</taxon>
        <taxon>Neurospora</taxon>
    </lineage>
</organism>
<dbReference type="AlphaFoldDB" id="A0AAJ0MWJ6"/>
<dbReference type="RefSeq" id="XP_062698100.1">
    <property type="nucleotide sequence ID" value="XM_062839934.1"/>
</dbReference>
<feature type="compositionally biased region" description="Low complexity" evidence="1">
    <location>
        <begin position="338"/>
        <end position="358"/>
    </location>
</feature>
<keyword evidence="3" id="KW-1185">Reference proteome</keyword>
<reference evidence="2 3" key="1">
    <citation type="journal article" date="2023" name="Mol. Phylogenet. Evol.">
        <title>Genome-scale phylogeny and comparative genomics of the fungal order Sordariales.</title>
        <authorList>
            <person name="Hensen N."/>
            <person name="Bonometti L."/>
            <person name="Westerberg I."/>
            <person name="Brannstrom I.O."/>
            <person name="Guillou S."/>
            <person name="Cros-Aarteil S."/>
            <person name="Calhoun S."/>
            <person name="Haridas S."/>
            <person name="Kuo A."/>
            <person name="Mondo S."/>
            <person name="Pangilinan J."/>
            <person name="Riley R."/>
            <person name="LaButti K."/>
            <person name="Andreopoulos B."/>
            <person name="Lipzen A."/>
            <person name="Chen C."/>
            <person name="Yan M."/>
            <person name="Daum C."/>
            <person name="Ng V."/>
            <person name="Clum A."/>
            <person name="Steindorff A."/>
            <person name="Ohm R.A."/>
            <person name="Martin F."/>
            <person name="Silar P."/>
            <person name="Natvig D.O."/>
            <person name="Lalanne C."/>
            <person name="Gautier V."/>
            <person name="Ament-Velasquez S.L."/>
            <person name="Kruys A."/>
            <person name="Hutchinson M.I."/>
            <person name="Powell A.J."/>
            <person name="Barry K."/>
            <person name="Miller A.N."/>
            <person name="Grigoriev I.V."/>
            <person name="Debuchy R."/>
            <person name="Gladieux P."/>
            <person name="Hiltunen Thoren M."/>
            <person name="Johannesson H."/>
        </authorList>
    </citation>
    <scope>NUCLEOTIDE SEQUENCE [LARGE SCALE GENOMIC DNA]</scope>
    <source>
        <strain evidence="2 3">FGSC 10403</strain>
    </source>
</reference>
<accession>A0AAJ0MWJ6</accession>
<evidence type="ECO:0000313" key="2">
    <source>
        <dbReference type="EMBL" id="KAK3500467.1"/>
    </source>
</evidence>
<name>A0AAJ0MWJ6_9PEZI</name>
<proteinExistence type="predicted"/>
<sequence>MGPTSWELVDDDIVRFMDLHCQEMRRDLTSRRQLSFHYEEARQAALEQLYKMDLPPDEVTPNVFILYVGMLAYEEYYPGAPSPFLDRLDQEFQKARSTLHAKDPTHQIAAEYAVFYKQRLKEAQRHTHEARMGHLQHSRAIDLARLPDVDAASVGSSRQSEDLAKQMVQFAASDHPPSLFGTPSTSSASRPGAEYFHAKESLSVAPAVTQTTKAPNRVAMPSIAAQKQQTQGNKSSTPPPRPQAVASPSATRPGPKQPSVAPSSPPAPIQEPSLFSSQQGPDMFRPPSNPKVVAPSSSIKPGVKQPPVAPSNPPAPVKEPSLFSSQQGPDMFRPPSKPKVVAPSSSIKPGVKQPSVAPSSPPAPIKEPSLFSSQQGPDMFRPPSKPKAVASLSSVEPGVKQPPGPPSKPKAIPKAVSSVDVDGAFQVVFPPRTTPTRWADEESDGADEAVPQQATEVHKGLSASRHAPPARKQQTKDTQAK</sequence>
<feature type="region of interest" description="Disordered" evidence="1">
    <location>
        <begin position="428"/>
        <end position="481"/>
    </location>
</feature>
<feature type="region of interest" description="Disordered" evidence="1">
    <location>
        <begin position="224"/>
        <end position="416"/>
    </location>
</feature>
<feature type="compositionally biased region" description="Pro residues" evidence="1">
    <location>
        <begin position="307"/>
        <end position="317"/>
    </location>
</feature>
<dbReference type="Proteomes" id="UP001285908">
    <property type="component" value="Unassembled WGS sequence"/>
</dbReference>
<dbReference type="GeneID" id="87877556"/>
<evidence type="ECO:0000313" key="3">
    <source>
        <dbReference type="Proteomes" id="UP001285908"/>
    </source>
</evidence>
<feature type="compositionally biased region" description="Polar residues" evidence="1">
    <location>
        <begin position="225"/>
        <end position="236"/>
    </location>
</feature>
<protein>
    <submittedName>
        <fullName evidence="2">Uncharacterized protein</fullName>
    </submittedName>
</protein>
<evidence type="ECO:0000256" key="1">
    <source>
        <dbReference type="SAM" id="MobiDB-lite"/>
    </source>
</evidence>